<feature type="transmembrane region" description="Helical" evidence="16">
    <location>
        <begin position="56"/>
        <end position="75"/>
    </location>
</feature>
<dbReference type="Pfam" id="PF09397">
    <property type="entry name" value="FtsK_gamma"/>
    <property type="match status" value="1"/>
</dbReference>
<dbReference type="Pfam" id="PF01580">
    <property type="entry name" value="FtsK_SpoIIIE"/>
    <property type="match status" value="1"/>
</dbReference>
<keyword evidence="9 15" id="KW-0067">ATP-binding</keyword>
<dbReference type="InterPro" id="IPR002543">
    <property type="entry name" value="FtsK_dom"/>
</dbReference>
<dbReference type="Gene3D" id="3.40.50.300">
    <property type="entry name" value="P-loop containing nucleotide triphosphate hydrolases"/>
    <property type="match status" value="1"/>
</dbReference>
<dbReference type="Gene3D" id="1.10.10.10">
    <property type="entry name" value="Winged helix-like DNA-binding domain superfamily/Winged helix DNA-binding domain"/>
    <property type="match status" value="1"/>
</dbReference>
<dbReference type="InterPro" id="IPR027417">
    <property type="entry name" value="P-loop_NTPase"/>
</dbReference>
<evidence type="ECO:0000256" key="14">
    <source>
        <dbReference type="ARBA" id="ARBA00024784"/>
    </source>
</evidence>
<evidence type="ECO:0000256" key="5">
    <source>
        <dbReference type="ARBA" id="ARBA00022618"/>
    </source>
</evidence>
<evidence type="ECO:0000256" key="9">
    <source>
        <dbReference type="ARBA" id="ARBA00022840"/>
    </source>
</evidence>
<keyword evidence="12 16" id="KW-0472">Membrane</keyword>
<keyword evidence="5" id="KW-0132">Cell division</keyword>
<dbReference type="InterPro" id="IPR036390">
    <property type="entry name" value="WH_DNA-bd_sf"/>
</dbReference>
<feature type="binding site" evidence="15">
    <location>
        <begin position="470"/>
        <end position="477"/>
    </location>
    <ligand>
        <name>ATP</name>
        <dbReference type="ChEBI" id="CHEBI:30616"/>
    </ligand>
</feature>
<keyword evidence="11" id="KW-0238">DNA-binding</keyword>
<evidence type="ECO:0000256" key="7">
    <source>
        <dbReference type="ARBA" id="ARBA00022741"/>
    </source>
</evidence>
<keyword evidence="8" id="KW-0159">Chromosome partition</keyword>
<dbReference type="PANTHER" id="PTHR22683:SF41">
    <property type="entry name" value="DNA TRANSLOCASE FTSK"/>
    <property type="match status" value="1"/>
</dbReference>
<dbReference type="SUPFAM" id="SSF46785">
    <property type="entry name" value="Winged helix' DNA-binding domain"/>
    <property type="match status" value="1"/>
</dbReference>
<dbReference type="InterPro" id="IPR050206">
    <property type="entry name" value="FtsK/SpoIIIE/SftA"/>
</dbReference>
<keyword evidence="7 15" id="KW-0547">Nucleotide-binding</keyword>
<comment type="subcellular location">
    <subcellularLocation>
        <location evidence="1">Cell inner membrane</location>
    </subcellularLocation>
    <subcellularLocation>
        <location evidence="2">Cell membrane</location>
        <topology evidence="2">Multi-pass membrane protein</topology>
    </subcellularLocation>
</comment>
<dbReference type="SUPFAM" id="SSF52540">
    <property type="entry name" value="P-loop containing nucleoside triphosphate hydrolases"/>
    <property type="match status" value="1"/>
</dbReference>
<evidence type="ECO:0000259" key="17">
    <source>
        <dbReference type="PROSITE" id="PS50901"/>
    </source>
</evidence>
<feature type="domain" description="FtsK" evidence="17">
    <location>
        <begin position="453"/>
        <end position="663"/>
    </location>
</feature>
<feature type="transmembrane region" description="Helical" evidence="16">
    <location>
        <begin position="95"/>
        <end position="126"/>
    </location>
</feature>
<evidence type="ECO:0000256" key="8">
    <source>
        <dbReference type="ARBA" id="ARBA00022829"/>
    </source>
</evidence>
<comment type="similarity">
    <text evidence="3">Belongs to the FtsK/SpoIIIE/SftA family.</text>
</comment>
<keyword evidence="19" id="KW-1185">Reference proteome</keyword>
<dbReference type="PROSITE" id="PS50901">
    <property type="entry name" value="FTSK"/>
    <property type="match status" value="1"/>
</dbReference>
<proteinExistence type="inferred from homology"/>
<sequence length="808" mass="87950">MARKKAKEKTSKTVDERLEAVREQRRARRKAARAALRAKICSLSVSSIRFLWERSWTLSIPAAVILALAFGSYSPDDPSFSVSTMSKATNYCGLWGAWTADLMLGVFGLSAWWFVLGFFMVAYFAIRSLVRRHRGEIIPDRINPPKISAALGFATLLVGSSGLEALRFRRFEAALPAKAGGVLGDVIGFAVEHYIGLGLATVVFFTMMLIGISLLMDFSWVDVAERVGKCLDEKIFSLFGKKTPVVQSETASTGNEDTPRLNEDGMLERVIDLNGGKGEKPQPLRIIKPRVEEIERSNTLFSDEIVAPAAHSAAHEQPKPSLSLLDDAVSVGTAADEETIGMTSRLIVSKLKSYNIDAAVMSAQPGPVITQYWLEPGPGVKGAQIENIRDDLRRALGVQAVRIVLSIPGTSYIGLEVPNPVRQTVRLKEILKSEAYEKSKSALTLAIGKDIAGKPFVMDLAKTPHLLVAGTTGSGKSVGINAMILSMLFRNDPSRLRLVLIDPKMLEFSLYNGIPHLLCPVVTDMNKAASALKWLTREMDNRYAVMSKVGVRHFTSYNERVQAAIDRGEPIRDPMAAAADPNAGTLEPWPYIVCVVDELADLMLTNRKEVEGEITRLTQKARAAGIHLILATQRPSVDVVTSLIKANVPTRISFQVASSTDSRVILGESGAEQLLGYGDMLLHRPGDSGATRIQGCFVDDGEVQRVADELKKFGSPSYIEAVTQADESMAAAGDEPSGRRAGESDPLYDKAVNIVLSEKRATISFVQRHLGIGYNRAANLLEAMEQAGIVSKASSSGKRTILVPTRED</sequence>
<comment type="function">
    <text evidence="14">Essential cell division protein that coordinates cell division and chromosome segregation. The N-terminus is involved in assembly of the cell-division machinery. The C-terminus functions as a DNA motor that moves dsDNA in an ATP-dependent manner towards the dif recombination site, which is located within the replication terminus region. Translocation stops specifically at Xer-dif sites, where FtsK interacts with the Xer recombinase, allowing activation of chromosome unlinking by recombination. FtsK orienting polar sequences (KOPS) guide the direction of DNA translocation. FtsK can remove proteins from DNA as it translocates, but translocation stops specifically at XerCD-dif site, thereby preventing removal of XerC and XerD from dif.</text>
</comment>
<keyword evidence="6 16" id="KW-0812">Transmembrane</keyword>
<dbReference type="Gene3D" id="3.30.980.40">
    <property type="match status" value="1"/>
</dbReference>
<feature type="transmembrane region" description="Helical" evidence="16">
    <location>
        <begin position="194"/>
        <end position="216"/>
    </location>
</feature>
<dbReference type="InterPro" id="IPR041027">
    <property type="entry name" value="FtsK_alpha"/>
</dbReference>
<gene>
    <name evidence="18" type="ORF">H6A60_06120</name>
</gene>
<name>A0ABS2DRU8_9BURK</name>
<dbReference type="PANTHER" id="PTHR22683">
    <property type="entry name" value="SPORULATION PROTEIN RELATED"/>
    <property type="match status" value="1"/>
</dbReference>
<evidence type="ECO:0000256" key="13">
    <source>
        <dbReference type="ARBA" id="ARBA00023306"/>
    </source>
</evidence>
<evidence type="ECO:0000256" key="15">
    <source>
        <dbReference type="PROSITE-ProRule" id="PRU00289"/>
    </source>
</evidence>
<accession>A0ABS2DRU8</accession>
<evidence type="ECO:0000256" key="10">
    <source>
        <dbReference type="ARBA" id="ARBA00022989"/>
    </source>
</evidence>
<organism evidence="18 19">
    <name type="scientific">Sutterella massiliensis</name>
    <dbReference type="NCBI Taxonomy" id="1816689"/>
    <lineage>
        <taxon>Bacteria</taxon>
        <taxon>Pseudomonadati</taxon>
        <taxon>Pseudomonadota</taxon>
        <taxon>Betaproteobacteria</taxon>
        <taxon>Burkholderiales</taxon>
        <taxon>Sutterellaceae</taxon>
        <taxon>Sutterella</taxon>
    </lineage>
</organism>
<dbReference type="InterPro" id="IPR025199">
    <property type="entry name" value="FtsK_4TM"/>
</dbReference>
<evidence type="ECO:0000256" key="12">
    <source>
        <dbReference type="ARBA" id="ARBA00023136"/>
    </source>
</evidence>
<dbReference type="RefSeq" id="WP_205102537.1">
    <property type="nucleotide sequence ID" value="NZ_JACJJC010000008.1"/>
</dbReference>
<keyword evidence="10 16" id="KW-1133">Transmembrane helix</keyword>
<evidence type="ECO:0000256" key="3">
    <source>
        <dbReference type="ARBA" id="ARBA00006474"/>
    </source>
</evidence>
<comment type="caution">
    <text evidence="18">The sequence shown here is derived from an EMBL/GenBank/DDBJ whole genome shotgun (WGS) entry which is preliminary data.</text>
</comment>
<dbReference type="SMART" id="SM00843">
    <property type="entry name" value="Ftsk_gamma"/>
    <property type="match status" value="1"/>
</dbReference>
<keyword evidence="13" id="KW-0131">Cell cycle</keyword>
<evidence type="ECO:0000313" key="18">
    <source>
        <dbReference type="EMBL" id="MBM6704061.1"/>
    </source>
</evidence>
<reference evidence="18 19" key="1">
    <citation type="journal article" date="2021" name="Sci. Rep.">
        <title>The distribution of antibiotic resistance genes in chicken gut microbiota commensals.</title>
        <authorList>
            <person name="Juricova H."/>
            <person name="Matiasovicova J."/>
            <person name="Kubasova T."/>
            <person name="Cejkova D."/>
            <person name="Rychlik I."/>
        </authorList>
    </citation>
    <scope>NUCLEOTIDE SEQUENCE [LARGE SCALE GENOMIC DNA]</scope>
    <source>
        <strain evidence="18 19">An829</strain>
    </source>
</reference>
<evidence type="ECO:0000256" key="1">
    <source>
        <dbReference type="ARBA" id="ARBA00004533"/>
    </source>
</evidence>
<dbReference type="Proteomes" id="UP000715095">
    <property type="component" value="Unassembled WGS sequence"/>
</dbReference>
<dbReference type="InterPro" id="IPR036388">
    <property type="entry name" value="WH-like_DNA-bd_sf"/>
</dbReference>
<evidence type="ECO:0000256" key="6">
    <source>
        <dbReference type="ARBA" id="ARBA00022692"/>
    </source>
</evidence>
<protein>
    <submittedName>
        <fullName evidence="18">DNA translocase FtsK 4TM domain-containing protein</fullName>
    </submittedName>
</protein>
<evidence type="ECO:0000256" key="2">
    <source>
        <dbReference type="ARBA" id="ARBA00004651"/>
    </source>
</evidence>
<dbReference type="CDD" id="cd01127">
    <property type="entry name" value="TrwB_TraG_TraD_VirD4"/>
    <property type="match status" value="1"/>
</dbReference>
<keyword evidence="4" id="KW-1003">Cell membrane</keyword>
<dbReference type="Pfam" id="PF13491">
    <property type="entry name" value="FtsK_4TM"/>
    <property type="match status" value="1"/>
</dbReference>
<dbReference type="Pfam" id="PF17854">
    <property type="entry name" value="FtsK_alpha"/>
    <property type="match status" value="1"/>
</dbReference>
<dbReference type="InterPro" id="IPR018541">
    <property type="entry name" value="Ftsk_gamma"/>
</dbReference>
<dbReference type="EMBL" id="JACJJC010000008">
    <property type="protein sequence ID" value="MBM6704061.1"/>
    <property type="molecule type" value="Genomic_DNA"/>
</dbReference>
<evidence type="ECO:0000256" key="4">
    <source>
        <dbReference type="ARBA" id="ARBA00022475"/>
    </source>
</evidence>
<evidence type="ECO:0000313" key="19">
    <source>
        <dbReference type="Proteomes" id="UP000715095"/>
    </source>
</evidence>
<evidence type="ECO:0000256" key="11">
    <source>
        <dbReference type="ARBA" id="ARBA00023125"/>
    </source>
</evidence>
<evidence type="ECO:0000256" key="16">
    <source>
        <dbReference type="SAM" id="Phobius"/>
    </source>
</evidence>